<comment type="similarity">
    <text evidence="2">Belongs to the DcuA/DcuB transporter (TC 2.A.13.1) family.</text>
</comment>
<comment type="subcellular location">
    <subcellularLocation>
        <location evidence="1">Cell inner membrane</location>
        <topology evidence="1">Multi-pass membrane protein</topology>
    </subcellularLocation>
</comment>
<dbReference type="Proteomes" id="UP000292665">
    <property type="component" value="Unassembled WGS sequence"/>
</dbReference>
<dbReference type="PANTHER" id="PTHR36106:SF1">
    <property type="entry name" value="ANAEROBIC C4-DICARBOXYLATE TRANSPORTER DCUB"/>
    <property type="match status" value="1"/>
</dbReference>
<name>A0A4Q5C7H9_9FIRM</name>
<protein>
    <submittedName>
        <fullName evidence="9">Anaerobic C4-dicarboxylate transporter</fullName>
    </submittedName>
</protein>
<dbReference type="PIRSF" id="PIRSF004539">
    <property type="entry name" value="C4-dicrbxl_trns"/>
    <property type="match status" value="1"/>
</dbReference>
<keyword evidence="4" id="KW-1003">Cell membrane</keyword>
<evidence type="ECO:0000256" key="6">
    <source>
        <dbReference type="ARBA" id="ARBA00022692"/>
    </source>
</evidence>
<accession>A0A4Q5C7H9</accession>
<dbReference type="EMBL" id="RCYR01000020">
    <property type="protein sequence ID" value="RYS78897.1"/>
    <property type="molecule type" value="Genomic_DNA"/>
</dbReference>
<keyword evidence="8" id="KW-0472">Membrane</keyword>
<keyword evidence="6" id="KW-0812">Transmembrane</keyword>
<evidence type="ECO:0000256" key="8">
    <source>
        <dbReference type="ARBA" id="ARBA00023136"/>
    </source>
</evidence>
<evidence type="ECO:0000256" key="7">
    <source>
        <dbReference type="ARBA" id="ARBA00022989"/>
    </source>
</evidence>
<sequence>MFWIELIIVLAIIFIGVRVGGTFLAMAGGIGMFIMTFILHVTPSDPPITVILIMIAVICAAATMQACGGLDYLVRIAEKILRKNPKMITVLAPVVAYIFTFMCGTGHIVYSLLPVINEIAIETGVRPERPISASIVSSQQAITACPISAATVGILAFMAEATNYTKVNIFTLLIVCVPATLIGTVIAAIAVIKKGKELADDPEFQARVEAGLIEDFSKKVKEEKKVSKEAKISVTIFLIAMVGIVLLGAVSGLVPTLADGSKLPLTTVIEIFMLVAAAAMILLTKLDSNKVLDQPVFRTGMFAVVLAFGLCWLVNTFIGDQSSFITDNMSALTNKYPWIFIVAVFIVGAITTSQSSTTMIMIPIGIALGLPANVIVAGWIACSSNYFIPASGQCVAALAFDSAGTTKIGKFVLNHSYMIPGLVCTVVSVVVALLIGAVVF</sequence>
<evidence type="ECO:0000256" key="1">
    <source>
        <dbReference type="ARBA" id="ARBA00004429"/>
    </source>
</evidence>
<dbReference type="NCBIfam" id="NF009136">
    <property type="entry name" value="PRK12489.1"/>
    <property type="match status" value="1"/>
</dbReference>
<dbReference type="GO" id="GO:0005886">
    <property type="term" value="C:plasma membrane"/>
    <property type="evidence" value="ECO:0007669"/>
    <property type="project" value="UniProtKB-SubCell"/>
</dbReference>
<dbReference type="PANTHER" id="PTHR36106">
    <property type="entry name" value="ANAEROBIC C4-DICARBOXYLATE TRANSPORTER DCUB"/>
    <property type="match status" value="1"/>
</dbReference>
<dbReference type="GeneID" id="97330532"/>
<evidence type="ECO:0000256" key="5">
    <source>
        <dbReference type="ARBA" id="ARBA00022519"/>
    </source>
</evidence>
<dbReference type="GO" id="GO:0015556">
    <property type="term" value="F:C4-dicarboxylate transmembrane transporter activity"/>
    <property type="evidence" value="ECO:0007669"/>
    <property type="project" value="InterPro"/>
</dbReference>
<dbReference type="NCBIfam" id="TIGR00770">
    <property type="entry name" value="Dcu"/>
    <property type="match status" value="1"/>
</dbReference>
<keyword evidence="7" id="KW-1133">Transmembrane helix</keyword>
<evidence type="ECO:0000313" key="9">
    <source>
        <dbReference type="EMBL" id="RYS78897.1"/>
    </source>
</evidence>
<dbReference type="InterPro" id="IPR004668">
    <property type="entry name" value="Anaer_Dcu_memb_transpt"/>
</dbReference>
<evidence type="ECO:0000256" key="3">
    <source>
        <dbReference type="ARBA" id="ARBA00022448"/>
    </source>
</evidence>
<organism evidence="9 10">
    <name type="scientific">[Ruminococcus] torques</name>
    <dbReference type="NCBI Taxonomy" id="33039"/>
    <lineage>
        <taxon>Bacteria</taxon>
        <taxon>Bacillati</taxon>
        <taxon>Bacillota</taxon>
        <taxon>Clostridia</taxon>
        <taxon>Lachnospirales</taxon>
        <taxon>Lachnospiraceae</taxon>
        <taxon>Mediterraneibacter</taxon>
    </lineage>
</organism>
<dbReference type="NCBIfam" id="NF006927">
    <property type="entry name" value="PRK09412.1"/>
    <property type="match status" value="1"/>
</dbReference>
<dbReference type="AlphaFoldDB" id="A0A4Q5C7H9"/>
<evidence type="ECO:0000256" key="4">
    <source>
        <dbReference type="ARBA" id="ARBA00022475"/>
    </source>
</evidence>
<evidence type="ECO:0000256" key="2">
    <source>
        <dbReference type="ARBA" id="ARBA00006413"/>
    </source>
</evidence>
<gene>
    <name evidence="9" type="ORF">EAI93_10040</name>
</gene>
<reference evidence="9 10" key="1">
    <citation type="journal article" date="2019" name="Science, e1252229">
        <title>Invertible promoters mediate bacterial phase variation, antibiotic resistance, and host adaptation in the gut.</title>
        <authorList>
            <person name="Jiang X."/>
            <person name="Hall A.B."/>
            <person name="Arthur T.D."/>
            <person name="Plichta D.R."/>
            <person name="Covington C.T."/>
            <person name="Poyet M."/>
            <person name="Crothers J."/>
            <person name="Moses P.L."/>
            <person name="Tolonen A.C."/>
            <person name="Vlamakis H."/>
            <person name="Alm E.J."/>
            <person name="Xavier R.J."/>
        </authorList>
    </citation>
    <scope>NUCLEOTIDE SEQUENCE [LARGE SCALE GENOMIC DNA]</scope>
    <source>
        <strain evidence="10">aa_0143</strain>
    </source>
</reference>
<dbReference type="Pfam" id="PF03605">
    <property type="entry name" value="DcuA_DcuB"/>
    <property type="match status" value="1"/>
</dbReference>
<comment type="caution">
    <text evidence="9">The sequence shown here is derived from an EMBL/GenBank/DDBJ whole genome shotgun (WGS) entry which is preliminary data.</text>
</comment>
<evidence type="ECO:0000313" key="10">
    <source>
        <dbReference type="Proteomes" id="UP000292665"/>
    </source>
</evidence>
<keyword evidence="3" id="KW-0813">Transport</keyword>
<dbReference type="RefSeq" id="WP_004847639.1">
    <property type="nucleotide sequence ID" value="NZ_CATXVX010000024.1"/>
</dbReference>
<keyword evidence="5" id="KW-0997">Cell inner membrane</keyword>
<proteinExistence type="inferred from homology"/>